<evidence type="ECO:0000313" key="2">
    <source>
        <dbReference type="Proteomes" id="UP000275385"/>
    </source>
</evidence>
<reference evidence="1 2" key="1">
    <citation type="submission" date="2018-08" db="EMBL/GenBank/DDBJ databases">
        <title>Draft genome of the lignicolous fungus Coniochaeta pulveracea.</title>
        <authorList>
            <person name="Borstlap C.J."/>
            <person name="De Witt R.N."/>
            <person name="Botha A."/>
            <person name="Volschenk H."/>
        </authorList>
    </citation>
    <scope>NUCLEOTIDE SEQUENCE [LARGE SCALE GENOMIC DNA]</scope>
    <source>
        <strain evidence="1 2">CAB683</strain>
    </source>
</reference>
<sequence length="226" mass="25060">MVVVFGPILKAITQTLPSRSRDMAPVIDAAFGGSQDPEEHKKERVMIAAMSNTGGINLGSTLHAYHQRFGVPLPYQLLICDSTPGSTDFFPNAGRWSHAMALGLSKAIPLPFFIHQGFSLLFLGFLQGLCRVFMIQPASEFSVAAVNDVGPQGLSRLEAKRLYLYSKEDEIILWSDIEAHAAQAREKGFDVALEMFQGTPHCGHMKDHNEQYWGAIERRWKEVAGK</sequence>
<dbReference type="AlphaFoldDB" id="A0A420YGV7"/>
<accession>A0A420YGV7</accession>
<organism evidence="1 2">
    <name type="scientific">Coniochaeta pulveracea</name>
    <dbReference type="NCBI Taxonomy" id="177199"/>
    <lineage>
        <taxon>Eukaryota</taxon>
        <taxon>Fungi</taxon>
        <taxon>Dikarya</taxon>
        <taxon>Ascomycota</taxon>
        <taxon>Pezizomycotina</taxon>
        <taxon>Sordariomycetes</taxon>
        <taxon>Sordariomycetidae</taxon>
        <taxon>Coniochaetales</taxon>
        <taxon>Coniochaetaceae</taxon>
        <taxon>Coniochaeta</taxon>
    </lineage>
</organism>
<gene>
    <name evidence="1" type="ORF">DL546_000796</name>
</gene>
<dbReference type="SUPFAM" id="SSF53474">
    <property type="entry name" value="alpha/beta-Hydrolases"/>
    <property type="match status" value="1"/>
</dbReference>
<dbReference type="OrthoDB" id="77878at2759"/>
<keyword evidence="2" id="KW-1185">Reference proteome</keyword>
<dbReference type="InterPro" id="IPR029058">
    <property type="entry name" value="AB_hydrolase_fold"/>
</dbReference>
<evidence type="ECO:0000313" key="1">
    <source>
        <dbReference type="EMBL" id="RKU47093.1"/>
    </source>
</evidence>
<dbReference type="Pfam" id="PF05705">
    <property type="entry name" value="DUF829"/>
    <property type="match status" value="1"/>
</dbReference>
<dbReference type="Proteomes" id="UP000275385">
    <property type="component" value="Unassembled WGS sequence"/>
</dbReference>
<dbReference type="PANTHER" id="PTHR12265">
    <property type="entry name" value="TRANSMEMBRANE PROTEIN 53"/>
    <property type="match status" value="1"/>
</dbReference>
<name>A0A420YGV7_9PEZI</name>
<dbReference type="EMBL" id="QVQW01000010">
    <property type="protein sequence ID" value="RKU47093.1"/>
    <property type="molecule type" value="Genomic_DNA"/>
</dbReference>
<protein>
    <submittedName>
        <fullName evidence="1">Uncharacterized protein</fullName>
    </submittedName>
</protein>
<comment type="caution">
    <text evidence="1">The sequence shown here is derived from an EMBL/GenBank/DDBJ whole genome shotgun (WGS) entry which is preliminary data.</text>
</comment>
<dbReference type="InterPro" id="IPR008547">
    <property type="entry name" value="DUF829_TMEM53"/>
</dbReference>
<proteinExistence type="predicted"/>
<dbReference type="PANTHER" id="PTHR12265:SF14">
    <property type="entry name" value="INDOLE-DITERPENE BIOSYNTHESIS PROTEIN PAXU"/>
    <property type="match status" value="1"/>
</dbReference>